<dbReference type="Proteomes" id="UP001432222">
    <property type="component" value="Chromosome"/>
</dbReference>
<proteinExistence type="predicted"/>
<name>A0ABZ1TUI7_9ACTN</name>
<evidence type="ECO:0000313" key="1">
    <source>
        <dbReference type="EMBL" id="WUQ82633.1"/>
    </source>
</evidence>
<keyword evidence="3" id="KW-1185">Reference proteome</keyword>
<accession>A0ABZ1TUI7</accession>
<gene>
    <name evidence="1" type="ORF">OHA16_06320</name>
    <name evidence="2" type="ORF">OHA16_11970</name>
</gene>
<protein>
    <submittedName>
        <fullName evidence="1">Uncharacterized protein</fullName>
    </submittedName>
</protein>
<dbReference type="EMBL" id="CP108110">
    <property type="protein sequence ID" value="WUQ82633.1"/>
    <property type="molecule type" value="Genomic_DNA"/>
</dbReference>
<evidence type="ECO:0000313" key="3">
    <source>
        <dbReference type="Proteomes" id="UP001432222"/>
    </source>
</evidence>
<evidence type="ECO:0000313" key="2">
    <source>
        <dbReference type="EMBL" id="WUQ83620.1"/>
    </source>
</evidence>
<sequence length="187" mass="19727">MYPCTNLMTLSPAGHRHRMPWAPSETRRLTDLCAQGVGWSEIARLLGRTEAAAKAQAKKAVAGASSPAIVALPVVAIEVLPDTLPARMRGDELLEQRDRTGLTFEQMAARVGILSGPGILYVIAAGKNQLSPRYTLAIRDLPDARRAAPAPGVPAAPKTAPGFVSIAVPERIAAAIQVIVHAMGAQQ</sequence>
<reference evidence="1" key="1">
    <citation type="submission" date="2022-10" db="EMBL/GenBank/DDBJ databases">
        <title>The complete genomes of actinobacterial strains from the NBC collection.</title>
        <authorList>
            <person name="Joergensen T.S."/>
            <person name="Alvarez Arevalo M."/>
            <person name="Sterndorff E.B."/>
            <person name="Faurdal D."/>
            <person name="Vuksanovic O."/>
            <person name="Mourched A.-S."/>
            <person name="Charusanti P."/>
            <person name="Shaw S."/>
            <person name="Blin K."/>
            <person name="Weber T."/>
        </authorList>
    </citation>
    <scope>NUCLEOTIDE SEQUENCE</scope>
    <source>
        <strain evidence="1">NBC_00222</strain>
    </source>
</reference>
<dbReference type="RefSeq" id="WP_328953688.1">
    <property type="nucleotide sequence ID" value="NZ_CP108110.1"/>
</dbReference>
<dbReference type="EMBL" id="CP108110">
    <property type="protein sequence ID" value="WUQ83620.1"/>
    <property type="molecule type" value="Genomic_DNA"/>
</dbReference>
<organism evidence="1 3">
    <name type="scientific">Kitasatospora purpeofusca</name>
    <dbReference type="NCBI Taxonomy" id="67352"/>
    <lineage>
        <taxon>Bacteria</taxon>
        <taxon>Bacillati</taxon>
        <taxon>Actinomycetota</taxon>
        <taxon>Actinomycetes</taxon>
        <taxon>Kitasatosporales</taxon>
        <taxon>Streptomycetaceae</taxon>
        <taxon>Kitasatospora</taxon>
    </lineage>
</organism>